<feature type="domain" description="DNA-directed DNA polymerase family B multifunctional" evidence="7">
    <location>
        <begin position="2"/>
        <end position="124"/>
    </location>
</feature>
<evidence type="ECO:0000256" key="4">
    <source>
        <dbReference type="ARBA" id="ARBA00022932"/>
    </source>
</evidence>
<keyword evidence="3 8" id="KW-0548">Nucleotidyltransferase</keyword>
<protein>
    <recommendedName>
        <fullName evidence="1">DNA-directed DNA polymerase</fullName>
        <ecNumber evidence="1">2.7.7.7</ecNumber>
    </recommendedName>
</protein>
<evidence type="ECO:0000259" key="7">
    <source>
        <dbReference type="Pfam" id="PF00136"/>
    </source>
</evidence>
<evidence type="ECO:0000256" key="2">
    <source>
        <dbReference type="ARBA" id="ARBA00022679"/>
    </source>
</evidence>
<dbReference type="PANTHER" id="PTHR10322:SF23">
    <property type="entry name" value="DNA POLYMERASE DELTA CATALYTIC SUBUNIT"/>
    <property type="match status" value="1"/>
</dbReference>
<evidence type="ECO:0000256" key="6">
    <source>
        <dbReference type="ARBA" id="ARBA00049244"/>
    </source>
</evidence>
<comment type="catalytic activity">
    <reaction evidence="6">
        <text>DNA(n) + a 2'-deoxyribonucleoside 5'-triphosphate = DNA(n+1) + diphosphate</text>
        <dbReference type="Rhea" id="RHEA:22508"/>
        <dbReference type="Rhea" id="RHEA-COMP:17339"/>
        <dbReference type="Rhea" id="RHEA-COMP:17340"/>
        <dbReference type="ChEBI" id="CHEBI:33019"/>
        <dbReference type="ChEBI" id="CHEBI:61560"/>
        <dbReference type="ChEBI" id="CHEBI:173112"/>
        <dbReference type="EC" id="2.7.7.7"/>
    </reaction>
</comment>
<name>A0A376FHC9_ENTAS</name>
<dbReference type="PROSITE" id="PS00116">
    <property type="entry name" value="DNA_POLYMERASE_B"/>
    <property type="match status" value="1"/>
</dbReference>
<sequence>MNAFYGVLGTSACRFFDPRLASSITMRGHEIMRQTKALIESRGYDVIYGDTDSTFVWLKGAHSENDAAQIGKALVAFVNDWWQEHLQKERLTSALELEFETHFARFLMPTIRGTDQGSKKRYAG</sequence>
<dbReference type="SUPFAM" id="SSF56672">
    <property type="entry name" value="DNA/RNA polymerases"/>
    <property type="match status" value="1"/>
</dbReference>
<dbReference type="PANTHER" id="PTHR10322">
    <property type="entry name" value="DNA POLYMERASE CATALYTIC SUBUNIT"/>
    <property type="match status" value="1"/>
</dbReference>
<dbReference type="GO" id="GO:0000166">
    <property type="term" value="F:nucleotide binding"/>
    <property type="evidence" value="ECO:0007669"/>
    <property type="project" value="InterPro"/>
</dbReference>
<dbReference type="AlphaFoldDB" id="A0A376FHC9"/>
<organism evidence="8 9">
    <name type="scientific">Enterobacter asburiae</name>
    <dbReference type="NCBI Taxonomy" id="61645"/>
    <lineage>
        <taxon>Bacteria</taxon>
        <taxon>Pseudomonadati</taxon>
        <taxon>Pseudomonadota</taxon>
        <taxon>Gammaproteobacteria</taxon>
        <taxon>Enterobacterales</taxon>
        <taxon>Enterobacteriaceae</taxon>
        <taxon>Enterobacter</taxon>
        <taxon>Enterobacter cloacae complex</taxon>
    </lineage>
</organism>
<keyword evidence="2 8" id="KW-0808">Transferase</keyword>
<evidence type="ECO:0000256" key="3">
    <source>
        <dbReference type="ARBA" id="ARBA00022695"/>
    </source>
</evidence>
<dbReference type="InterPro" id="IPR006134">
    <property type="entry name" value="DNA-dir_DNA_pol_B_multi_dom"/>
</dbReference>
<dbReference type="EC" id="2.7.7.7" evidence="1"/>
<accession>A0A376FHC9</accession>
<proteinExistence type="predicted"/>
<evidence type="ECO:0000256" key="5">
    <source>
        <dbReference type="ARBA" id="ARBA00023125"/>
    </source>
</evidence>
<dbReference type="GO" id="GO:0008296">
    <property type="term" value="F:3'-5'-DNA exonuclease activity"/>
    <property type="evidence" value="ECO:0007669"/>
    <property type="project" value="TreeGrafter"/>
</dbReference>
<keyword evidence="4" id="KW-0239">DNA-directed DNA polymerase</keyword>
<dbReference type="InterPro" id="IPR043502">
    <property type="entry name" value="DNA/RNA_pol_sf"/>
</dbReference>
<dbReference type="InterPro" id="IPR017964">
    <property type="entry name" value="DNA-dir_DNA_pol_B_CS"/>
</dbReference>
<dbReference type="EMBL" id="UFYI01000007">
    <property type="protein sequence ID" value="STD25928.1"/>
    <property type="molecule type" value="Genomic_DNA"/>
</dbReference>
<dbReference type="GO" id="GO:0045004">
    <property type="term" value="P:DNA replication proofreading"/>
    <property type="evidence" value="ECO:0007669"/>
    <property type="project" value="TreeGrafter"/>
</dbReference>
<dbReference type="FunFam" id="3.90.1600.10:FF:000030">
    <property type="entry name" value="DNA polymerase II"/>
    <property type="match status" value="1"/>
</dbReference>
<dbReference type="GO" id="GO:0003887">
    <property type="term" value="F:DNA-directed DNA polymerase activity"/>
    <property type="evidence" value="ECO:0007669"/>
    <property type="project" value="UniProtKB-KW"/>
</dbReference>
<dbReference type="GO" id="GO:0009432">
    <property type="term" value="P:SOS response"/>
    <property type="evidence" value="ECO:0007669"/>
    <property type="project" value="TreeGrafter"/>
</dbReference>
<gene>
    <name evidence="8" type="primary">polB_2</name>
    <name evidence="8" type="ORF">NCTC12123_05320</name>
</gene>
<keyword evidence="5" id="KW-0238">DNA-binding</keyword>
<evidence type="ECO:0000256" key="1">
    <source>
        <dbReference type="ARBA" id="ARBA00012417"/>
    </source>
</evidence>
<dbReference type="InterPro" id="IPR050240">
    <property type="entry name" value="DNA_pol_type-B"/>
</dbReference>
<reference evidence="8 9" key="1">
    <citation type="submission" date="2018-06" db="EMBL/GenBank/DDBJ databases">
        <authorList>
            <consortium name="Pathogen Informatics"/>
            <person name="Doyle S."/>
        </authorList>
    </citation>
    <scope>NUCLEOTIDE SEQUENCE [LARGE SCALE GENOMIC DNA]</scope>
    <source>
        <strain evidence="8 9">NCTC12123</strain>
    </source>
</reference>
<dbReference type="Proteomes" id="UP000255163">
    <property type="component" value="Unassembled WGS sequence"/>
</dbReference>
<dbReference type="Gene3D" id="3.90.1600.10">
    <property type="entry name" value="Palm domain of DNA polymerase"/>
    <property type="match status" value="1"/>
</dbReference>
<dbReference type="GO" id="GO:0003677">
    <property type="term" value="F:DNA binding"/>
    <property type="evidence" value="ECO:0007669"/>
    <property type="project" value="UniProtKB-KW"/>
</dbReference>
<dbReference type="Pfam" id="PF00136">
    <property type="entry name" value="DNA_pol_B"/>
    <property type="match status" value="1"/>
</dbReference>
<dbReference type="InterPro" id="IPR023211">
    <property type="entry name" value="DNA_pol_palm_dom_sf"/>
</dbReference>
<evidence type="ECO:0000313" key="9">
    <source>
        <dbReference type="Proteomes" id="UP000255163"/>
    </source>
</evidence>
<evidence type="ECO:0000313" key="8">
    <source>
        <dbReference type="EMBL" id="STD25928.1"/>
    </source>
</evidence>